<proteinExistence type="predicted"/>
<sequence>MKFFAVCVGVAFMLISCSDFYKKDFVHIASAHYKPKEEKSLKEREIQAMRKSQILQANHTRVLMIARYVNEINKEWLENTSGEVFLIEVYDKLDEISEKNMKFSLKTAYNSVESSKIEKLDSKNLGTFTPDIAYNDVYLVTFDRIGERGKDALKLFAEIKGVGRMSFDFGYAKRESKLTQ</sequence>
<reference evidence="1 2" key="1">
    <citation type="submission" date="2018-06" db="EMBL/GenBank/DDBJ databases">
        <authorList>
            <consortium name="Pathogen Informatics"/>
            <person name="Doyle S."/>
        </authorList>
    </citation>
    <scope>NUCLEOTIDE SEQUENCE [LARGE SCALE GENOMIC DNA]</scope>
    <source>
        <strain evidence="1 2">NCTC12221</strain>
    </source>
</reference>
<accession>A0A377JQT1</accession>
<gene>
    <name evidence="1" type="ORF">NCTC12221_01381</name>
</gene>
<organism evidence="1 2">
    <name type="scientific">Helicobacter cinaedi</name>
    <dbReference type="NCBI Taxonomy" id="213"/>
    <lineage>
        <taxon>Bacteria</taxon>
        <taxon>Pseudomonadati</taxon>
        <taxon>Campylobacterota</taxon>
        <taxon>Epsilonproteobacteria</taxon>
        <taxon>Campylobacterales</taxon>
        <taxon>Helicobacteraceae</taxon>
        <taxon>Helicobacter</taxon>
    </lineage>
</organism>
<dbReference type="Proteomes" id="UP000255335">
    <property type="component" value="Unassembled WGS sequence"/>
</dbReference>
<name>A0A377JQT1_9HELI</name>
<evidence type="ECO:0008006" key="3">
    <source>
        <dbReference type="Google" id="ProtNLM"/>
    </source>
</evidence>
<dbReference type="AlphaFoldDB" id="A0A377JQT1"/>
<protein>
    <recommendedName>
        <fullName evidence="3">Lipoprotein</fullName>
    </recommendedName>
</protein>
<evidence type="ECO:0000313" key="2">
    <source>
        <dbReference type="Proteomes" id="UP000255335"/>
    </source>
</evidence>
<dbReference type="EMBL" id="UGHZ01000001">
    <property type="protein sequence ID" value="STP09923.1"/>
    <property type="molecule type" value="Genomic_DNA"/>
</dbReference>
<dbReference type="PROSITE" id="PS51257">
    <property type="entry name" value="PROKAR_LIPOPROTEIN"/>
    <property type="match status" value="1"/>
</dbReference>
<evidence type="ECO:0000313" key="1">
    <source>
        <dbReference type="EMBL" id="STP09923.1"/>
    </source>
</evidence>
<dbReference type="RefSeq" id="WP_115026499.1">
    <property type="nucleotide sequence ID" value="NZ_UGHZ01000001.1"/>
</dbReference>